<evidence type="ECO:0000256" key="3">
    <source>
        <dbReference type="SAM" id="MobiDB-lite"/>
    </source>
</evidence>
<feature type="compositionally biased region" description="Basic and acidic residues" evidence="3">
    <location>
        <begin position="559"/>
        <end position="569"/>
    </location>
</feature>
<feature type="non-terminal residue" evidence="5">
    <location>
        <position position="1170"/>
    </location>
</feature>
<accession>A0A9P6MN80</accession>
<organism evidence="5 6">
    <name type="scientific">Entomortierella chlamydospora</name>
    <dbReference type="NCBI Taxonomy" id="101097"/>
    <lineage>
        <taxon>Eukaryota</taxon>
        <taxon>Fungi</taxon>
        <taxon>Fungi incertae sedis</taxon>
        <taxon>Mucoromycota</taxon>
        <taxon>Mortierellomycotina</taxon>
        <taxon>Mortierellomycetes</taxon>
        <taxon>Mortierellales</taxon>
        <taxon>Mortierellaceae</taxon>
        <taxon>Entomortierella</taxon>
    </lineage>
</organism>
<evidence type="ECO:0000256" key="4">
    <source>
        <dbReference type="SAM" id="Phobius"/>
    </source>
</evidence>
<evidence type="ECO:0000313" key="6">
    <source>
        <dbReference type="Proteomes" id="UP000703661"/>
    </source>
</evidence>
<dbReference type="Proteomes" id="UP000703661">
    <property type="component" value="Unassembled WGS sequence"/>
</dbReference>
<keyword evidence="4" id="KW-1133">Transmembrane helix</keyword>
<dbReference type="InterPro" id="IPR011043">
    <property type="entry name" value="Gal_Oxase/kelch_b-propeller"/>
</dbReference>
<feature type="region of interest" description="Disordered" evidence="3">
    <location>
        <begin position="346"/>
        <end position="502"/>
    </location>
</feature>
<feature type="compositionally biased region" description="Low complexity" evidence="3">
    <location>
        <begin position="1080"/>
        <end position="1095"/>
    </location>
</feature>
<feature type="transmembrane region" description="Helical" evidence="4">
    <location>
        <begin position="317"/>
        <end position="340"/>
    </location>
</feature>
<feature type="transmembrane region" description="Helical" evidence="4">
    <location>
        <begin position="614"/>
        <end position="632"/>
    </location>
</feature>
<reference evidence="5" key="1">
    <citation type="journal article" date="2020" name="Fungal Divers.">
        <title>Resolving the Mortierellaceae phylogeny through synthesis of multi-gene phylogenetics and phylogenomics.</title>
        <authorList>
            <person name="Vandepol N."/>
            <person name="Liber J."/>
            <person name="Desiro A."/>
            <person name="Na H."/>
            <person name="Kennedy M."/>
            <person name="Barry K."/>
            <person name="Grigoriev I.V."/>
            <person name="Miller A.N."/>
            <person name="O'Donnell K."/>
            <person name="Stajich J.E."/>
            <person name="Bonito G."/>
        </authorList>
    </citation>
    <scope>NUCLEOTIDE SEQUENCE</scope>
    <source>
        <strain evidence="5">NRRL 2769</strain>
    </source>
</reference>
<protein>
    <recommendedName>
        <fullName evidence="7">Galactose oxidase</fullName>
    </recommendedName>
</protein>
<sequence>MAYGSDVSRLYIQGGVSRANIALDQFYYLDFTVSWNVTAPAWKNLSASFSGSSGTLDPSKRFIVAAANQSNIYIYDPNGSNAQGAQAGWTTHSIQESIPSTGPILTTNTTNSVEQMYYFGSDSSFMATVEPSSVLQDKLNATPLNGKSANIPQGAGAVSTSSIGVIRAEADTSGKMVVQLFSDTTQTWTTVGAGAVAPARTGHCFVPSNDGTRYYLFGGTDTSNIPLSDFYSFDINKKIWTTLPGPSNPRTSMACAVAGNLFIVWGGSTTAGNAPLLYDIANSSWEVDTFVPTTSNPSPVPPGDGGQAPSDKPSSSVGAIVGGIVAGVVVVAVALGFLFIRRRKPAKNQTDLARSGGKSEISQESIEMGGYKSIPPPFKSDESYQQSPVVAGTRTPYSEPPSFPSSSPSPSMGVGMGVNQHQQGPVQPRAQSQMSNVPPPIIQSPFEPEPDTSSQHLLANPAPPEPRLLHSSPLPAVAPLGSGPYHDRQYGGDQETTSGQEMSRDMEPATIDLIPIAASEAEEGSQVSRSNSLVSTREGRGVGSRNKSIRDGGTGGLLKEPEDSRRDSTESLDYLDISGNLLLLNNNNNGSTTSLLLSNNSGTTSNKRLGRAKFLLLITLGVFSLLAFGKLFKPQQDLIPLDDLDPPSPPEETSDELVRELLVQQIMETRKSAYSFDDFTEEGLQLPQNKHLLPATAVLLGWKRIQGLKLIVSYLVRYPYIKQIIVWNNNKEIHLSRRDFELDPSFGPLPDLQVYNAAENLHDFAKYMSCSLAKYEHCYFQDDDWLNTHMDALYTNFLTSPNYNMHAGFSWMGTGSYLPREKAQRLLEQRGNTTLAKDRFKVIDMYFSIWTNQYPYQLVNYLTPLDQKNGWSAEGVNDHWSIVFRNMLDAADRLYSALLANFEVTGRDPFVRQEEQPYVSDRHTRSPCFNDKCLFMTSIDPFPDPKEVVFRGDLRTIEDQSMKFLELDYPTAEFWKTFAYVHAVDNDPLTCWNSYKVPQAGDSFGLRFVKPTVLNRLTVMSSKALTSLEGQMTVLASDQHGFHWIGFGHATRVNQIITELLQSTSSSHTTEYVNDGSNNTPTTTTTTTTTTTPMPPLALTTIATAASNANVIANPAEKTTTVVTTTIKKVVSRHTIYIVSDAPQFIFQDVIALGAIYRNAKVDAGVVQPL</sequence>
<keyword evidence="2" id="KW-0408">Iron</keyword>
<evidence type="ECO:0000313" key="5">
    <source>
        <dbReference type="EMBL" id="KAG0008457.1"/>
    </source>
</evidence>
<dbReference type="PANTHER" id="PTHR47435:SF4">
    <property type="entry name" value="KELCH REPEAT PROTEIN (AFU_ORTHOLOGUE AFUA_5G12780)"/>
    <property type="match status" value="1"/>
</dbReference>
<feature type="compositionally biased region" description="Polar residues" evidence="3">
    <location>
        <begin position="525"/>
        <end position="535"/>
    </location>
</feature>
<dbReference type="GO" id="GO:0019760">
    <property type="term" value="P:glucosinolate metabolic process"/>
    <property type="evidence" value="ECO:0007669"/>
    <property type="project" value="UniProtKB-ARBA"/>
</dbReference>
<feature type="region of interest" description="Disordered" evidence="3">
    <location>
        <begin position="520"/>
        <end position="569"/>
    </location>
</feature>
<keyword evidence="6" id="KW-1185">Reference proteome</keyword>
<feature type="region of interest" description="Disordered" evidence="3">
    <location>
        <begin position="1068"/>
        <end position="1095"/>
    </location>
</feature>
<keyword evidence="4" id="KW-0812">Transmembrane</keyword>
<dbReference type="PANTHER" id="PTHR47435">
    <property type="entry name" value="KELCH REPEAT PROTEIN (AFU_ORTHOLOGUE AFUA_5G12780)"/>
    <property type="match status" value="1"/>
</dbReference>
<name>A0A9P6MN80_9FUNG</name>
<keyword evidence="4" id="KW-0472">Membrane</keyword>
<comment type="caution">
    <text evidence="5">The sequence shown here is derived from an EMBL/GenBank/DDBJ whole genome shotgun (WGS) entry which is preliminary data.</text>
</comment>
<feature type="compositionally biased region" description="Polar residues" evidence="3">
    <location>
        <begin position="419"/>
        <end position="436"/>
    </location>
</feature>
<feature type="compositionally biased region" description="Polar residues" evidence="3">
    <location>
        <begin position="1068"/>
        <end position="1079"/>
    </location>
</feature>
<gene>
    <name evidence="5" type="ORF">BGZ80_003427</name>
</gene>
<dbReference type="SUPFAM" id="SSF50965">
    <property type="entry name" value="Galactose oxidase, central domain"/>
    <property type="match status" value="1"/>
</dbReference>
<dbReference type="EMBL" id="JAAAID010001902">
    <property type="protein sequence ID" value="KAG0008457.1"/>
    <property type="molecule type" value="Genomic_DNA"/>
</dbReference>
<evidence type="ECO:0000256" key="1">
    <source>
        <dbReference type="ARBA" id="ARBA00022737"/>
    </source>
</evidence>
<dbReference type="InterPro" id="IPR015915">
    <property type="entry name" value="Kelch-typ_b-propeller"/>
</dbReference>
<evidence type="ECO:0008006" key="7">
    <source>
        <dbReference type="Google" id="ProtNLM"/>
    </source>
</evidence>
<dbReference type="AlphaFoldDB" id="A0A9P6MN80"/>
<keyword evidence="1" id="KW-0677">Repeat</keyword>
<dbReference type="Gene3D" id="2.120.10.80">
    <property type="entry name" value="Kelch-type beta propeller"/>
    <property type="match status" value="1"/>
</dbReference>
<feature type="region of interest" description="Disordered" evidence="3">
    <location>
        <begin position="291"/>
        <end position="314"/>
    </location>
</feature>
<evidence type="ECO:0000256" key="2">
    <source>
        <dbReference type="ARBA" id="ARBA00023004"/>
    </source>
</evidence>
<dbReference type="Pfam" id="PF24681">
    <property type="entry name" value="Kelch_KLHDC2_KLHL20_DRC7"/>
    <property type="match status" value="1"/>
</dbReference>
<proteinExistence type="predicted"/>